<organism evidence="2 3">
    <name type="scientific">Polymorphospora lycopeni</name>
    <dbReference type="NCBI Taxonomy" id="3140240"/>
    <lineage>
        <taxon>Bacteria</taxon>
        <taxon>Bacillati</taxon>
        <taxon>Actinomycetota</taxon>
        <taxon>Actinomycetes</taxon>
        <taxon>Micromonosporales</taxon>
        <taxon>Micromonosporaceae</taxon>
        <taxon>Polymorphospora</taxon>
    </lineage>
</organism>
<gene>
    <name evidence="2" type="ORF">AAFH96_00090</name>
</gene>
<accession>A0ABV5CHN8</accession>
<proteinExistence type="predicted"/>
<feature type="compositionally biased region" description="Basic and acidic residues" evidence="1">
    <location>
        <begin position="26"/>
        <end position="42"/>
    </location>
</feature>
<feature type="compositionally biased region" description="Polar residues" evidence="1">
    <location>
        <begin position="1"/>
        <end position="17"/>
    </location>
</feature>
<keyword evidence="3" id="KW-1185">Reference proteome</keyword>
<dbReference type="Proteomes" id="UP001582793">
    <property type="component" value="Unassembled WGS sequence"/>
</dbReference>
<evidence type="ECO:0000256" key="1">
    <source>
        <dbReference type="SAM" id="MobiDB-lite"/>
    </source>
</evidence>
<feature type="region of interest" description="Disordered" evidence="1">
    <location>
        <begin position="1"/>
        <end position="61"/>
    </location>
</feature>
<reference evidence="2 3" key="1">
    <citation type="submission" date="2024-04" db="EMBL/GenBank/DDBJ databases">
        <title>Polymorphospora sp. isolated from Baiyangdian Lake in Xiong'an New Area.</title>
        <authorList>
            <person name="Zhang X."/>
            <person name="Liu J."/>
        </authorList>
    </citation>
    <scope>NUCLEOTIDE SEQUENCE [LARGE SCALE GENOMIC DNA]</scope>
    <source>
        <strain evidence="2 3">2-325</strain>
    </source>
</reference>
<sequence length="130" mass="14022">MMTLGQNNLGNGATTQERFPGPYRGGRRDGGLAEDGPAKGDAPRNGMSAVDRAPKLPGLELDGLADPAFPLPSWDEPAGQRMADHPLLRGLLLELPPKGTLPDPGWLDRWFEATRSVIELLYLQGAARPR</sequence>
<dbReference type="RefSeq" id="WP_375732627.1">
    <property type="nucleotide sequence ID" value="NZ_JBCGDC010000001.1"/>
</dbReference>
<protein>
    <submittedName>
        <fullName evidence="2">Uncharacterized protein</fullName>
    </submittedName>
</protein>
<evidence type="ECO:0000313" key="2">
    <source>
        <dbReference type="EMBL" id="MFB6391509.1"/>
    </source>
</evidence>
<dbReference type="EMBL" id="JBCGDC010000001">
    <property type="protein sequence ID" value="MFB6391509.1"/>
    <property type="molecule type" value="Genomic_DNA"/>
</dbReference>
<comment type="caution">
    <text evidence="2">The sequence shown here is derived from an EMBL/GenBank/DDBJ whole genome shotgun (WGS) entry which is preliminary data.</text>
</comment>
<name>A0ABV5CHN8_9ACTN</name>
<evidence type="ECO:0000313" key="3">
    <source>
        <dbReference type="Proteomes" id="UP001582793"/>
    </source>
</evidence>